<name>A0ABR2KEE0_9EUKA</name>
<protein>
    <submittedName>
        <fullName evidence="5">Poly [ADP-ribose] polymerase 6</fullName>
    </submittedName>
</protein>
<keyword evidence="1" id="KW-0328">Glycosyltransferase</keyword>
<accession>A0ABR2KEE0</accession>
<evidence type="ECO:0000313" key="6">
    <source>
        <dbReference type="Proteomes" id="UP001470230"/>
    </source>
</evidence>
<proteinExistence type="predicted"/>
<dbReference type="InterPro" id="IPR051838">
    <property type="entry name" value="ARTD_PARP"/>
</dbReference>
<comment type="caution">
    <text evidence="5">The sequence shown here is derived from an EMBL/GenBank/DDBJ whole genome shotgun (WGS) entry which is preliminary data.</text>
</comment>
<evidence type="ECO:0000313" key="5">
    <source>
        <dbReference type="EMBL" id="KAK8889218.1"/>
    </source>
</evidence>
<dbReference type="EMBL" id="JAPFFF010000005">
    <property type="protein sequence ID" value="KAK8889218.1"/>
    <property type="molecule type" value="Genomic_DNA"/>
</dbReference>
<dbReference type="Proteomes" id="UP001470230">
    <property type="component" value="Unassembled WGS sequence"/>
</dbReference>
<gene>
    <name evidence="5" type="ORF">M9Y10_033964</name>
</gene>
<evidence type="ECO:0000256" key="3">
    <source>
        <dbReference type="ARBA" id="ARBA00022695"/>
    </source>
</evidence>
<organism evidence="5 6">
    <name type="scientific">Tritrichomonas musculus</name>
    <dbReference type="NCBI Taxonomy" id="1915356"/>
    <lineage>
        <taxon>Eukaryota</taxon>
        <taxon>Metamonada</taxon>
        <taxon>Parabasalia</taxon>
        <taxon>Tritrichomonadida</taxon>
        <taxon>Tritrichomonadidae</taxon>
        <taxon>Tritrichomonas</taxon>
    </lineage>
</organism>
<keyword evidence="6" id="KW-1185">Reference proteome</keyword>
<sequence length="523" mass="60638">MLNKNHEEIVINDDKDKNAEFIHLIHSQINECNKLSPKIQAQFSQSTLTFQIPSNFLPLSLMFACNFYLSPKLLDVNIIFKDLCWTKQVASIKALHPVFKQYYVGKNLVIDVINKFFTSSFSPKDKYHSIEKIFGESINIDYQNNQLFNLILEICDCFYDIQNHCCICHQKLPHGEVKPSACLNESCQLTFNEIDFGPSVAHEIKRDYHSVDLLLSMFSATINNAQYMKPKPPDETLQAARSVLYEIPSMKTISENCQNDSDIINQYGKKTLDLLRWILFSNKSQLIKLPSELHLKEAPFDTQYMILFESPEKERKFLEKKEKVKKSYFRWYGNSGEKWHSIMRNGLSDMKNTESVNIFSSELSFSLHGCSSTKNLYMNSEFGSDLAFISLCEIVPVDGEFNESGQYTTIMDDDAIIMRFIFPALKFTPLNEIRYPIPTPDGRMMLPRPVPLFGEQYNEFQTMPKNLGDQFIVQSYKYGIPKIPMIPESCYIDDPSIPWKDKLAKLKIHKVETILEFLMEKEQ</sequence>
<keyword evidence="2" id="KW-0808">Transferase</keyword>
<reference evidence="5 6" key="1">
    <citation type="submission" date="2024-04" db="EMBL/GenBank/DDBJ databases">
        <title>Tritrichomonas musculus Genome.</title>
        <authorList>
            <person name="Alves-Ferreira E."/>
            <person name="Grigg M."/>
            <person name="Lorenzi H."/>
            <person name="Galac M."/>
        </authorList>
    </citation>
    <scope>NUCLEOTIDE SEQUENCE [LARGE SCALE GENOMIC DNA]</scope>
    <source>
        <strain evidence="5 6">EAF2021</strain>
    </source>
</reference>
<keyword evidence="4" id="KW-0520">NAD</keyword>
<evidence type="ECO:0000256" key="4">
    <source>
        <dbReference type="ARBA" id="ARBA00023027"/>
    </source>
</evidence>
<dbReference type="SUPFAM" id="SSF56399">
    <property type="entry name" value="ADP-ribosylation"/>
    <property type="match status" value="1"/>
</dbReference>
<evidence type="ECO:0000256" key="2">
    <source>
        <dbReference type="ARBA" id="ARBA00022679"/>
    </source>
</evidence>
<dbReference type="PANTHER" id="PTHR21328">
    <property type="entry name" value="POLY ADP-RIBOSE POLYMERASE FAMILY, MEMBER PARP"/>
    <property type="match status" value="1"/>
</dbReference>
<keyword evidence="3" id="KW-0548">Nucleotidyltransferase</keyword>
<evidence type="ECO:0000256" key="1">
    <source>
        <dbReference type="ARBA" id="ARBA00022676"/>
    </source>
</evidence>